<dbReference type="OrthoDB" id="10250284at2759"/>
<comment type="caution">
    <text evidence="3">The sequence shown here is derived from an EMBL/GenBank/DDBJ whole genome shotgun (WGS) entry which is preliminary data.</text>
</comment>
<evidence type="ECO:0000313" key="3">
    <source>
        <dbReference type="EMBL" id="KNG80322.1"/>
    </source>
</evidence>
<feature type="domain" description="Trafficking protein particle complex subunit 13 middle" evidence="2">
    <location>
        <begin position="236"/>
        <end position="343"/>
    </location>
</feature>
<name>A0A0L1ILC3_ASPN3</name>
<evidence type="ECO:0008006" key="5">
    <source>
        <dbReference type="Google" id="ProtNLM"/>
    </source>
</evidence>
<accession>A0A0L1ILC3</accession>
<reference evidence="3 4" key="1">
    <citation type="submission" date="2014-06" db="EMBL/GenBank/DDBJ databases">
        <title>The Genome of the Aflatoxigenic Filamentous Fungus Aspergillus nomius.</title>
        <authorList>
            <person name="Moore M.G."/>
            <person name="Shannon B.M."/>
            <person name="Brian M.M."/>
        </authorList>
    </citation>
    <scope>NUCLEOTIDE SEQUENCE [LARGE SCALE GENOMIC DNA]</scope>
    <source>
        <strain evidence="3 4">NRRL 13137</strain>
    </source>
</reference>
<dbReference type="InterPro" id="IPR010378">
    <property type="entry name" value="TRAPPC13"/>
</dbReference>
<dbReference type="STRING" id="1509407.A0A0L1ILC3"/>
<dbReference type="EMBL" id="JNOM01000633">
    <property type="protein sequence ID" value="KNG80322.1"/>
    <property type="molecule type" value="Genomic_DNA"/>
</dbReference>
<sequence>MARPRAHSGAEASKEPHSVSLKAICVPVDINCRSDFKSLSRPSLSYQYPLPEANTKISNKASLSYPSDSVDKQFILAPNLTLPPAFGSAYVGETFACTLSANNELAEDETSRVVTSVRIVAEMQTPSQVASLELEPADDAPARDGLQKGQSLQKIVRFDLKEEGNHILAVSVSYTETLIGSDSQAASGRVRTFRKLYQFVAQPCLSVRTKSSELAPLEVENKSLGPYGKTRLLRFALEAQLENVGDGAVVVKQTKLNPKPPFKATSLNWDLERPDQCDSQPPTLNPRDVLQVAFLVEQEEGQQEGLDALQKDLKHDGRAVLGQLSIEWRGTMGDKGFLTTGNLLTRRRS</sequence>
<dbReference type="GeneID" id="26813219"/>
<dbReference type="GO" id="GO:1990072">
    <property type="term" value="C:TRAPPIII protein complex"/>
    <property type="evidence" value="ECO:0007669"/>
    <property type="project" value="TreeGrafter"/>
</dbReference>
<dbReference type="PANTHER" id="PTHR13134:SF3">
    <property type="entry name" value="TRAFFICKING PROTEIN PARTICLE COMPLEX SUBUNIT 13"/>
    <property type="match status" value="1"/>
</dbReference>
<dbReference type="Pfam" id="PF06159">
    <property type="entry name" value="TRAPPC13_N"/>
    <property type="match status" value="1"/>
</dbReference>
<dbReference type="Pfam" id="PF23647">
    <property type="entry name" value="TRAPPC13_M"/>
    <property type="match status" value="1"/>
</dbReference>
<dbReference type="RefSeq" id="XP_015401245.1">
    <property type="nucleotide sequence ID" value="XM_015556671.1"/>
</dbReference>
<dbReference type="InterPro" id="IPR055427">
    <property type="entry name" value="TRAPPC13_N"/>
</dbReference>
<dbReference type="PANTHER" id="PTHR13134">
    <property type="entry name" value="TRAFFICKING PROTEIN PARTICLE COMPLEX SUBUNIT 13"/>
    <property type="match status" value="1"/>
</dbReference>
<dbReference type="InterPro" id="IPR055429">
    <property type="entry name" value="TRAPPC13_M"/>
</dbReference>
<dbReference type="Proteomes" id="UP000037505">
    <property type="component" value="Unassembled WGS sequence"/>
</dbReference>
<gene>
    <name evidence="3" type="ORF">ANOM_011415</name>
</gene>
<keyword evidence="4" id="KW-1185">Reference proteome</keyword>
<evidence type="ECO:0000259" key="2">
    <source>
        <dbReference type="Pfam" id="PF23647"/>
    </source>
</evidence>
<feature type="domain" description="Trafficking protein particle complex subunit 13 N-terminal" evidence="1">
    <location>
        <begin position="18"/>
        <end position="201"/>
    </location>
</feature>
<proteinExistence type="predicted"/>
<protein>
    <recommendedName>
        <fullName evidence="5">DUF974 domain protein</fullName>
    </recommendedName>
</protein>
<evidence type="ECO:0000313" key="4">
    <source>
        <dbReference type="Proteomes" id="UP000037505"/>
    </source>
</evidence>
<dbReference type="AlphaFoldDB" id="A0A0L1ILC3"/>
<organism evidence="3 4">
    <name type="scientific">Aspergillus nomiae NRRL (strain ATCC 15546 / NRRL 13137 / CBS 260.88 / M93)</name>
    <dbReference type="NCBI Taxonomy" id="1509407"/>
    <lineage>
        <taxon>Eukaryota</taxon>
        <taxon>Fungi</taxon>
        <taxon>Dikarya</taxon>
        <taxon>Ascomycota</taxon>
        <taxon>Pezizomycotina</taxon>
        <taxon>Eurotiomycetes</taxon>
        <taxon>Eurotiomycetidae</taxon>
        <taxon>Eurotiales</taxon>
        <taxon>Aspergillaceae</taxon>
        <taxon>Aspergillus</taxon>
        <taxon>Aspergillus subgen. Circumdati</taxon>
    </lineage>
</organism>
<evidence type="ECO:0000259" key="1">
    <source>
        <dbReference type="Pfam" id="PF06159"/>
    </source>
</evidence>